<organism evidence="1 3">
    <name type="scientific">Xenorhabdus nematophila (strain ATCC 19061 / DSM 3370 / CCUG 14189 / LMG 1036 / NCIMB 9965 / AN6)</name>
    <dbReference type="NCBI Taxonomy" id="406817"/>
    <lineage>
        <taxon>Bacteria</taxon>
        <taxon>Pseudomonadati</taxon>
        <taxon>Pseudomonadota</taxon>
        <taxon>Gammaproteobacteria</taxon>
        <taxon>Enterobacterales</taxon>
        <taxon>Morganellaceae</taxon>
        <taxon>Xenorhabdus</taxon>
    </lineage>
</organism>
<gene>
    <name evidence="1" type="ordered locus">XNC1_0255</name>
    <name evidence="2" type="ordered locus">XNC1_0836</name>
</gene>
<dbReference type="Proteomes" id="UP000008075">
    <property type="component" value="Chromosome"/>
</dbReference>
<sequence>MVTHVARVNDEYKTSTRPNKLARIAWAITTRQNEYQA</sequence>
<reference evidence="1 3" key="1">
    <citation type="journal article" date="2011" name="PLoS ONE">
        <title>The entomopathogenic bacterial endosymbionts xenorhabdus and photorhabdus: convergent lifestyles from divergent genomes.</title>
        <authorList>
            <person name="Chaston J.M."/>
            <person name="Suen G."/>
            <person name="Tucker S.L."/>
            <person name="Andersen A.W."/>
            <person name="Bhasin A."/>
            <person name="Bode E."/>
            <person name="Bode H.B."/>
            <person name="Brachmann A.O."/>
            <person name="Cowles C.E."/>
            <person name="Cowles K.N."/>
            <person name="Darby C."/>
            <person name="de Leon L."/>
            <person name="Drace K."/>
            <person name="Du Z."/>
            <person name="Givaudan A."/>
            <person name="Herbert Tran E.E."/>
            <person name="Jewell K.A."/>
            <person name="Knack J.J."/>
            <person name="Krasomil-Osterfeld K.C."/>
            <person name="Kukor R."/>
            <person name="Lanois A."/>
            <person name="Latreille P."/>
            <person name="Leimgruber N.K."/>
            <person name="Lipke C.M."/>
            <person name="Liu R."/>
            <person name="Lu X."/>
            <person name="Martens E.C."/>
            <person name="Marri P.R."/>
            <person name="Medigue C."/>
            <person name="Menard M.L."/>
            <person name="Miller N.M."/>
            <person name="Morales-Soto N."/>
            <person name="Norton S."/>
            <person name="Ogier J.C."/>
            <person name="Orchard S.S."/>
            <person name="Park D."/>
            <person name="Park Y."/>
            <person name="Qurollo B.A."/>
            <person name="Sugar D.R."/>
            <person name="Richards G.R."/>
            <person name="Rouy Z."/>
            <person name="Slominski B."/>
            <person name="Slominski K."/>
            <person name="Snyder H."/>
            <person name="Tjaden B.C."/>
            <person name="van der Hoeven R."/>
            <person name="Welch R.D."/>
            <person name="Wheeler C."/>
            <person name="Xiang B."/>
            <person name="Barbazuk B."/>
            <person name="Gaudriault S."/>
            <person name="Goodner B."/>
            <person name="Slater S.C."/>
            <person name="Forst S."/>
            <person name="Goldman B.S."/>
            <person name="Goodrich-Blair H."/>
        </authorList>
    </citation>
    <scope>NUCLEOTIDE SEQUENCE [LARGE SCALE GENOMIC DNA]</scope>
    <source>
        <strain evidence="1">ATCC 19061</strain>
        <strain evidence="3">ATCC 19061 / DSM 3370 / CCUG 14189 / LMG 1036 / NCIMB 9965 / AN6</strain>
    </source>
</reference>
<evidence type="ECO:0000313" key="1">
    <source>
        <dbReference type="EMBL" id="CBJ88343.1"/>
    </source>
</evidence>
<dbReference type="KEGG" id="xne:XNC1_0255"/>
<protein>
    <submittedName>
        <fullName evidence="1">Uncharacterized protein</fullName>
    </submittedName>
</protein>
<dbReference type="EMBL" id="FN667742">
    <property type="protein sequence ID" value="CBJ88343.1"/>
    <property type="molecule type" value="Genomic_DNA"/>
</dbReference>
<evidence type="ECO:0000313" key="2">
    <source>
        <dbReference type="EMBL" id="CBJ88907.1"/>
    </source>
</evidence>
<keyword evidence="3" id="KW-1185">Reference proteome</keyword>
<dbReference type="EMBL" id="FN667742">
    <property type="protein sequence ID" value="CBJ88907.1"/>
    <property type="molecule type" value="Genomic_DNA"/>
</dbReference>
<dbReference type="AlphaFoldDB" id="D3VH58"/>
<dbReference type="HOGENOM" id="CLU_3350543_0_0_6"/>
<name>D3VH58_XENNA</name>
<evidence type="ECO:0000313" key="3">
    <source>
        <dbReference type="Proteomes" id="UP000008075"/>
    </source>
</evidence>
<dbReference type="KEGG" id="xne:XNC1_0836"/>
<proteinExistence type="predicted"/>
<accession>D3VH58</accession>
<dbReference type="STRING" id="406817.XNC1_0255"/>